<dbReference type="RefSeq" id="WP_121197603.1">
    <property type="nucleotide sequence ID" value="NZ_RBKU01000001.1"/>
</dbReference>
<evidence type="ECO:0008006" key="4">
    <source>
        <dbReference type="Google" id="ProtNLM"/>
    </source>
</evidence>
<proteinExistence type="predicted"/>
<dbReference type="OrthoDB" id="645487at2"/>
<accession>A0A495J0W6</accession>
<keyword evidence="1" id="KW-0732">Signal</keyword>
<evidence type="ECO:0000313" key="3">
    <source>
        <dbReference type="Proteomes" id="UP000268007"/>
    </source>
</evidence>
<feature type="chain" id="PRO_5019833660" description="Lipoprotein" evidence="1">
    <location>
        <begin position="18"/>
        <end position="190"/>
    </location>
</feature>
<sequence>MQLTLKNSKLIASMLLAATLSVSLNSCKKENSSTDSVTEADAAELTTSAVTASTGGFALQVNSSVTVYKTGTQICGTQKDSTITRSSVAGAIPAYNYSLKWNYLLNCSSGQFTAGFTGSSSYNGLRMSSNDNSTGSLVLQAAPSTYTLSTTYNRTGNQTSKIGRNYAFASTLGITSTNMVIDKATLLLMR</sequence>
<dbReference type="EMBL" id="RBKU01000001">
    <property type="protein sequence ID" value="RKR81954.1"/>
    <property type="molecule type" value="Genomic_DNA"/>
</dbReference>
<name>A0A495J0W6_9SPHI</name>
<gene>
    <name evidence="2" type="ORF">BDD43_2116</name>
</gene>
<feature type="signal peptide" evidence="1">
    <location>
        <begin position="1"/>
        <end position="17"/>
    </location>
</feature>
<protein>
    <recommendedName>
        <fullName evidence="4">Lipoprotein</fullName>
    </recommendedName>
</protein>
<organism evidence="2 3">
    <name type="scientific">Mucilaginibacter gracilis</name>
    <dbReference type="NCBI Taxonomy" id="423350"/>
    <lineage>
        <taxon>Bacteria</taxon>
        <taxon>Pseudomonadati</taxon>
        <taxon>Bacteroidota</taxon>
        <taxon>Sphingobacteriia</taxon>
        <taxon>Sphingobacteriales</taxon>
        <taxon>Sphingobacteriaceae</taxon>
        <taxon>Mucilaginibacter</taxon>
    </lineage>
</organism>
<evidence type="ECO:0000256" key="1">
    <source>
        <dbReference type="SAM" id="SignalP"/>
    </source>
</evidence>
<dbReference type="Proteomes" id="UP000268007">
    <property type="component" value="Unassembled WGS sequence"/>
</dbReference>
<comment type="caution">
    <text evidence="2">The sequence shown here is derived from an EMBL/GenBank/DDBJ whole genome shotgun (WGS) entry which is preliminary data.</text>
</comment>
<evidence type="ECO:0000313" key="2">
    <source>
        <dbReference type="EMBL" id="RKR81954.1"/>
    </source>
</evidence>
<reference evidence="2 3" key="1">
    <citation type="submission" date="2018-10" db="EMBL/GenBank/DDBJ databases">
        <title>Genomic Encyclopedia of Archaeal and Bacterial Type Strains, Phase II (KMG-II): from individual species to whole genera.</title>
        <authorList>
            <person name="Goeker M."/>
        </authorList>
    </citation>
    <scope>NUCLEOTIDE SEQUENCE [LARGE SCALE GENOMIC DNA]</scope>
    <source>
        <strain evidence="2 3">DSM 18602</strain>
    </source>
</reference>
<keyword evidence="3" id="KW-1185">Reference proteome</keyword>
<dbReference type="AlphaFoldDB" id="A0A495J0W6"/>